<organism evidence="6 7">
    <name type="scientific">Laedolimicola ammoniilytica</name>
    <dbReference type="NCBI Taxonomy" id="2981771"/>
    <lineage>
        <taxon>Bacteria</taxon>
        <taxon>Bacillati</taxon>
        <taxon>Bacillota</taxon>
        <taxon>Clostridia</taxon>
        <taxon>Lachnospirales</taxon>
        <taxon>Lachnospiraceae</taxon>
        <taxon>Laedolimicola</taxon>
    </lineage>
</organism>
<dbReference type="CDD" id="cd01856">
    <property type="entry name" value="YlqF"/>
    <property type="match status" value="1"/>
</dbReference>
<dbReference type="RefSeq" id="WP_158362271.1">
    <property type="nucleotide sequence ID" value="NZ_JAOQKC010000004.1"/>
</dbReference>
<comment type="similarity">
    <text evidence="4">Belongs to the TRAFAC class YlqF/YawG GTPase family. MTG1 subfamily.</text>
</comment>
<dbReference type="InterPro" id="IPR006073">
    <property type="entry name" value="GTP-bd"/>
</dbReference>
<dbReference type="PIRSF" id="PIRSF006230">
    <property type="entry name" value="MG442"/>
    <property type="match status" value="1"/>
</dbReference>
<dbReference type="InterPro" id="IPR030378">
    <property type="entry name" value="G_CP_dom"/>
</dbReference>
<protein>
    <recommendedName>
        <fullName evidence="1 4">Ribosome biogenesis GTPase A</fullName>
    </recommendedName>
</protein>
<dbReference type="InterPro" id="IPR023179">
    <property type="entry name" value="GTP-bd_ortho_bundle_sf"/>
</dbReference>
<dbReference type="SUPFAM" id="SSF52540">
    <property type="entry name" value="P-loop containing nucleoside triphosphate hydrolases"/>
    <property type="match status" value="1"/>
</dbReference>
<keyword evidence="3 4" id="KW-0342">GTP-binding</keyword>
<comment type="function">
    <text evidence="4">Required for a late step of 50S ribosomal subunit assembly. Has GTPase activity.</text>
</comment>
<evidence type="ECO:0000313" key="7">
    <source>
        <dbReference type="Proteomes" id="UP001652461"/>
    </source>
</evidence>
<evidence type="ECO:0000256" key="2">
    <source>
        <dbReference type="ARBA" id="ARBA00022741"/>
    </source>
</evidence>
<keyword evidence="2 4" id="KW-0547">Nucleotide-binding</keyword>
<sequence>MNIQWYPGHMTKARRMMQENIKLVDLVIELVDARVPLSSRNPDIDDLGRNKARLLLLNKSDLADEAANEAWSAYFRAKGFQVVKLNSRSGAGFKSVNAAVQEACKEKIERDRRRGILNRPVRAMVAGIPNVGKSTFINSFAGKACTKTGNKPGVTKGAQWVRLNKQVELLDTPGILWPKFEDQEVGIKLAMIGSIKEEVLNTEELSLELLKLLKARYSGTIGERYGADETLGEVELLGEIAKRRGCLQKGGEPDLTKAAAILLEDFRSGKLGRITLELPE</sequence>
<keyword evidence="4" id="KW-0963">Cytoplasm</keyword>
<dbReference type="InterPro" id="IPR027417">
    <property type="entry name" value="P-loop_NTPase"/>
</dbReference>
<feature type="domain" description="CP-type G" evidence="5">
    <location>
        <begin position="10"/>
        <end position="178"/>
    </location>
</feature>
<proteinExistence type="inferred from homology"/>
<dbReference type="EMBL" id="JAOQKC010000004">
    <property type="protein sequence ID" value="MCU6696109.1"/>
    <property type="molecule type" value="Genomic_DNA"/>
</dbReference>
<dbReference type="PANTHER" id="PTHR45782">
    <property type="entry name" value="MITOCHONDRIAL RIBOSOME-ASSOCIATED GTPASE 1"/>
    <property type="match status" value="1"/>
</dbReference>
<dbReference type="NCBIfam" id="TIGR03596">
    <property type="entry name" value="GTPase_YlqF"/>
    <property type="match status" value="1"/>
</dbReference>
<evidence type="ECO:0000256" key="4">
    <source>
        <dbReference type="PIRNR" id="PIRNR006230"/>
    </source>
</evidence>
<evidence type="ECO:0000259" key="5">
    <source>
        <dbReference type="PROSITE" id="PS51721"/>
    </source>
</evidence>
<comment type="subcellular location">
    <subcellularLocation>
        <location evidence="4">Cytoplasm</location>
    </subcellularLocation>
</comment>
<evidence type="ECO:0000313" key="6">
    <source>
        <dbReference type="EMBL" id="MCU6696109.1"/>
    </source>
</evidence>
<dbReference type="InterPro" id="IPR016478">
    <property type="entry name" value="GTPase_MTG1"/>
</dbReference>
<keyword evidence="7" id="KW-1185">Reference proteome</keyword>
<dbReference type="Gene3D" id="1.10.1580.10">
    <property type="match status" value="1"/>
</dbReference>
<name>A0ABT2RUW4_9FIRM</name>
<dbReference type="PANTHER" id="PTHR45782:SF4">
    <property type="entry name" value="MITOCHONDRIAL RIBOSOME-ASSOCIATED GTPASE 1"/>
    <property type="match status" value="1"/>
</dbReference>
<dbReference type="InterPro" id="IPR019991">
    <property type="entry name" value="GTP-bd_ribosome_bgen"/>
</dbReference>
<gene>
    <name evidence="6" type="primary">ylqF</name>
    <name evidence="6" type="ORF">OCV63_04265</name>
</gene>
<evidence type="ECO:0000256" key="1">
    <source>
        <dbReference type="ARBA" id="ARBA00014898"/>
    </source>
</evidence>
<reference evidence="6 7" key="1">
    <citation type="journal article" date="2021" name="ISME Commun">
        <title>Automated analysis of genomic sequences facilitates high-throughput and comprehensive description of bacteria.</title>
        <authorList>
            <person name="Hitch T.C.A."/>
        </authorList>
    </citation>
    <scope>NUCLEOTIDE SEQUENCE [LARGE SCALE GENOMIC DNA]</scope>
    <source>
        <strain evidence="6 7">Sanger_04</strain>
    </source>
</reference>
<dbReference type="Proteomes" id="UP001652461">
    <property type="component" value="Unassembled WGS sequence"/>
</dbReference>
<dbReference type="PROSITE" id="PS51721">
    <property type="entry name" value="G_CP"/>
    <property type="match status" value="1"/>
</dbReference>
<evidence type="ECO:0000256" key="3">
    <source>
        <dbReference type="ARBA" id="ARBA00023134"/>
    </source>
</evidence>
<comment type="caution">
    <text evidence="6">The sequence shown here is derived from an EMBL/GenBank/DDBJ whole genome shotgun (WGS) entry which is preliminary data.</text>
</comment>
<dbReference type="Gene3D" id="3.40.50.300">
    <property type="entry name" value="P-loop containing nucleotide triphosphate hydrolases"/>
    <property type="match status" value="1"/>
</dbReference>
<dbReference type="Pfam" id="PF01926">
    <property type="entry name" value="MMR_HSR1"/>
    <property type="match status" value="1"/>
</dbReference>
<accession>A0ABT2RUW4</accession>